<accession>A0A5J4WAP8</accession>
<sequence length="451" mass="51420">MPSLFDKEVIISLPKSIYDVTQIQNSFITLEFTMNLLLDNKFDQFSEIYKEGTYIFNGLKNLAEVIRKYVLYYRGKTVDGSLKNDATTESFIYNTIKPKSEKNNRFVHSFYESVYKDDISCCGRYISIKATSDAFAAQTAAPYVMPVNFKVSIPLDDLLIFSAFSEYSNSLLGDLKIQFKINPNSFVFCQVDTVISMVKFYKTNKDEVLSSGQDKFKDIDLIFHKWSLTFQYNNMYIQIGCTADLITGVRAEELTPSGLKNLVCDIKLVIVPEFSSGAALTGLRTSQTIPLSHNTDICLIFPKYPRQATFFKNPCYLYMKISNLDRNFPVFPMNTLNEQFFTMQLAANNLDNIFEVTDEYEDSLTTTRGNSTRRYNSVTDYTSFFITLQCERNSNGAVDTYYNVDTNGKHPPPPIQCTVHDTFWLFTPLKGGSCVFDTTHSFDEVIGQVTA</sequence>
<reference evidence="1 2" key="1">
    <citation type="submission" date="2019-03" db="EMBL/GenBank/DDBJ databases">
        <title>Single cell metagenomics reveals metabolic interactions within the superorganism composed of flagellate Streblomastix strix and complex community of Bacteroidetes bacteria on its surface.</title>
        <authorList>
            <person name="Treitli S.C."/>
            <person name="Kolisko M."/>
            <person name="Husnik F."/>
            <person name="Keeling P."/>
            <person name="Hampl V."/>
        </authorList>
    </citation>
    <scope>NUCLEOTIDE SEQUENCE [LARGE SCALE GENOMIC DNA]</scope>
    <source>
        <strain evidence="1">ST1C</strain>
    </source>
</reference>
<organism evidence="1 2">
    <name type="scientific">Streblomastix strix</name>
    <dbReference type="NCBI Taxonomy" id="222440"/>
    <lineage>
        <taxon>Eukaryota</taxon>
        <taxon>Metamonada</taxon>
        <taxon>Preaxostyla</taxon>
        <taxon>Oxymonadida</taxon>
        <taxon>Streblomastigidae</taxon>
        <taxon>Streblomastix</taxon>
    </lineage>
</organism>
<dbReference type="Proteomes" id="UP000324800">
    <property type="component" value="Unassembled WGS sequence"/>
</dbReference>
<evidence type="ECO:0000313" key="1">
    <source>
        <dbReference type="EMBL" id="KAA6392028.1"/>
    </source>
</evidence>
<proteinExistence type="predicted"/>
<evidence type="ECO:0000313" key="2">
    <source>
        <dbReference type="Proteomes" id="UP000324800"/>
    </source>
</evidence>
<dbReference type="AlphaFoldDB" id="A0A5J4WAP8"/>
<protein>
    <submittedName>
        <fullName evidence="1">Uncharacterized protein</fullName>
    </submittedName>
</protein>
<name>A0A5J4WAP8_9EUKA</name>
<gene>
    <name evidence="1" type="ORF">EZS28_012444</name>
</gene>
<dbReference type="EMBL" id="SNRW01002683">
    <property type="protein sequence ID" value="KAA6392028.1"/>
    <property type="molecule type" value="Genomic_DNA"/>
</dbReference>
<comment type="caution">
    <text evidence="1">The sequence shown here is derived from an EMBL/GenBank/DDBJ whole genome shotgun (WGS) entry which is preliminary data.</text>
</comment>
<dbReference type="OrthoDB" id="10500762at2759"/>